<comment type="caution">
    <text evidence="2">The sequence shown here is derived from an EMBL/GenBank/DDBJ whole genome shotgun (WGS) entry which is preliminary data.</text>
</comment>
<dbReference type="RefSeq" id="WP_102199472.1">
    <property type="nucleotide sequence ID" value="NZ_PNHQ01000023.1"/>
</dbReference>
<keyword evidence="1" id="KW-1133">Transmembrane helix</keyword>
<dbReference type="AlphaFoldDB" id="A0A2N6UC98"/>
<dbReference type="Proteomes" id="UP000235701">
    <property type="component" value="Unassembled WGS sequence"/>
</dbReference>
<name>A0A2N6UC98_9LACT</name>
<feature type="transmembrane region" description="Helical" evidence="1">
    <location>
        <begin position="140"/>
        <end position="157"/>
    </location>
</feature>
<evidence type="ECO:0000313" key="2">
    <source>
        <dbReference type="EMBL" id="PMC79208.1"/>
    </source>
</evidence>
<dbReference type="OrthoDB" id="9898972at2"/>
<gene>
    <name evidence="2" type="ORF">CJ191_08110</name>
</gene>
<sequence>MTTRILGWIINVVTLLLFITSLVNLAFIFIQTKFVNMTLIDYFAYTNWTFTYMLGTLCIPVSAILMQVKWRKARLFKRHAKEYFYLSLMMTTVTLVLIGEYSMAIFMIFLFIAASYPLGIKYNEAIAMLREPSSYRKLAGEWFILFIAIIVRIYMYIDL</sequence>
<evidence type="ECO:0000256" key="1">
    <source>
        <dbReference type="SAM" id="Phobius"/>
    </source>
</evidence>
<keyword evidence="1" id="KW-0812">Transmembrane</keyword>
<feature type="transmembrane region" description="Helical" evidence="1">
    <location>
        <begin position="82"/>
        <end position="98"/>
    </location>
</feature>
<evidence type="ECO:0000313" key="3">
    <source>
        <dbReference type="Proteomes" id="UP000235701"/>
    </source>
</evidence>
<organism evidence="2 3">
    <name type="scientific">Aerococcus viridans</name>
    <dbReference type="NCBI Taxonomy" id="1377"/>
    <lineage>
        <taxon>Bacteria</taxon>
        <taxon>Bacillati</taxon>
        <taxon>Bacillota</taxon>
        <taxon>Bacilli</taxon>
        <taxon>Lactobacillales</taxon>
        <taxon>Aerococcaceae</taxon>
        <taxon>Aerococcus</taxon>
    </lineage>
</organism>
<feature type="transmembrane region" description="Helical" evidence="1">
    <location>
        <begin position="7"/>
        <end position="30"/>
    </location>
</feature>
<protein>
    <submittedName>
        <fullName evidence="2">Uncharacterized protein</fullName>
    </submittedName>
</protein>
<feature type="transmembrane region" description="Helical" evidence="1">
    <location>
        <begin position="50"/>
        <end position="70"/>
    </location>
</feature>
<dbReference type="EMBL" id="PNHQ01000023">
    <property type="protein sequence ID" value="PMC79208.1"/>
    <property type="molecule type" value="Genomic_DNA"/>
</dbReference>
<reference evidence="2 3" key="1">
    <citation type="submission" date="2017-09" db="EMBL/GenBank/DDBJ databases">
        <title>Bacterial strain isolated from the female urinary microbiota.</title>
        <authorList>
            <person name="Thomas-White K."/>
            <person name="Kumar N."/>
            <person name="Forster S."/>
            <person name="Putonti C."/>
            <person name="Lawley T."/>
            <person name="Wolfe A.J."/>
        </authorList>
    </citation>
    <scope>NUCLEOTIDE SEQUENCE [LARGE SCALE GENOMIC DNA]</scope>
    <source>
        <strain evidence="2 3">UMB0240</strain>
    </source>
</reference>
<accession>A0A2N6UC98</accession>
<keyword evidence="3" id="KW-1185">Reference proteome</keyword>
<proteinExistence type="predicted"/>
<keyword evidence="1" id="KW-0472">Membrane</keyword>